<dbReference type="EMBL" id="NHOG01000001">
    <property type="protein sequence ID" value="OVZ83694.1"/>
    <property type="molecule type" value="Genomic_DNA"/>
</dbReference>
<proteinExistence type="predicted"/>
<dbReference type="Proteomes" id="UP000195840">
    <property type="component" value="Unassembled WGS sequence"/>
</dbReference>
<sequence>MLAPLVQFAHWPHAGLSFPLQMSHKQPILLAVMISRKPAWQGYQLSTIAQLVSDIAKQALRLLEKCGRGNPIFSQSPY</sequence>
<comment type="caution">
    <text evidence="1">The sequence shown here is derived from an EMBL/GenBank/DDBJ whole genome shotgun (WGS) entry which is preliminary data.</text>
</comment>
<reference evidence="1 2" key="1">
    <citation type="submission" date="2017-05" db="EMBL/GenBank/DDBJ databases">
        <title>Whole genome sequencing of Yersinia kristensenii.</title>
        <authorList>
            <person name="Campioni F."/>
        </authorList>
    </citation>
    <scope>NUCLEOTIDE SEQUENCE [LARGE SCALE GENOMIC DNA]</scope>
    <source>
        <strain evidence="1 2">CFSAN060538</strain>
    </source>
</reference>
<dbReference type="AlphaFoldDB" id="A0AB73NNC3"/>
<keyword evidence="2" id="KW-1185">Reference proteome</keyword>
<name>A0AB73NNC3_YERKR</name>
<protein>
    <submittedName>
        <fullName evidence="1">Uncharacterized protein</fullName>
    </submittedName>
</protein>
<evidence type="ECO:0000313" key="2">
    <source>
        <dbReference type="Proteomes" id="UP000195840"/>
    </source>
</evidence>
<gene>
    <name evidence="1" type="ORF">CBW52_00705</name>
</gene>
<organism evidence="1 2">
    <name type="scientific">Yersinia kristensenii</name>
    <dbReference type="NCBI Taxonomy" id="28152"/>
    <lineage>
        <taxon>Bacteria</taxon>
        <taxon>Pseudomonadati</taxon>
        <taxon>Pseudomonadota</taxon>
        <taxon>Gammaproteobacteria</taxon>
        <taxon>Enterobacterales</taxon>
        <taxon>Yersiniaceae</taxon>
        <taxon>Yersinia</taxon>
    </lineage>
</organism>
<evidence type="ECO:0000313" key="1">
    <source>
        <dbReference type="EMBL" id="OVZ83694.1"/>
    </source>
</evidence>
<accession>A0AB73NNC3</accession>